<accession>A0A5M6IHU9</accession>
<proteinExistence type="predicted"/>
<dbReference type="RefSeq" id="WP_150060523.1">
    <property type="nucleotide sequence ID" value="NZ_JACHII010000001.1"/>
</dbReference>
<dbReference type="OrthoDB" id="282116at2"/>
<name>A0A5M6IHU9_9PROT</name>
<evidence type="ECO:0000313" key="3">
    <source>
        <dbReference type="Proteomes" id="UP000324065"/>
    </source>
</evidence>
<gene>
    <name evidence="2" type="ORF">F1188_01080</name>
</gene>
<feature type="transmembrane region" description="Helical" evidence="1">
    <location>
        <begin position="83"/>
        <end position="103"/>
    </location>
</feature>
<evidence type="ECO:0000313" key="2">
    <source>
        <dbReference type="EMBL" id="KAA5607389.1"/>
    </source>
</evidence>
<reference evidence="2 3" key="1">
    <citation type="submission" date="2019-09" db="EMBL/GenBank/DDBJ databases">
        <title>Genome sequence of Roseospira marina, one of the more divergent members of the non-sulfur purple photosynthetic bacterial family, the Rhodospirillaceae.</title>
        <authorList>
            <person name="Meyer T."/>
            <person name="Kyndt J."/>
        </authorList>
    </citation>
    <scope>NUCLEOTIDE SEQUENCE [LARGE SCALE GENOMIC DNA]</scope>
    <source>
        <strain evidence="2 3">DSM 15113</strain>
    </source>
</reference>
<keyword evidence="1" id="KW-1133">Transmembrane helix</keyword>
<feature type="transmembrane region" description="Helical" evidence="1">
    <location>
        <begin position="51"/>
        <end position="71"/>
    </location>
</feature>
<organism evidence="2 3">
    <name type="scientific">Roseospira marina</name>
    <dbReference type="NCBI Taxonomy" id="140057"/>
    <lineage>
        <taxon>Bacteria</taxon>
        <taxon>Pseudomonadati</taxon>
        <taxon>Pseudomonadota</taxon>
        <taxon>Alphaproteobacteria</taxon>
        <taxon>Rhodospirillales</taxon>
        <taxon>Rhodospirillaceae</taxon>
        <taxon>Roseospira</taxon>
    </lineage>
</organism>
<evidence type="ECO:0000256" key="1">
    <source>
        <dbReference type="SAM" id="Phobius"/>
    </source>
</evidence>
<comment type="caution">
    <text evidence="2">The sequence shown here is derived from an EMBL/GenBank/DDBJ whole genome shotgun (WGS) entry which is preliminary data.</text>
</comment>
<sequence length="117" mass="13457">MIRHLFPLPDPNAPPRLVRVARVPPAGEKPAMREPGERQPWIVRPEGVRTLWWLFGAILVLNVVAELFVHLHPHFELEGAFAFHAWFGFLGCVAMVVFARLLAMFLKRKDTFYDVVD</sequence>
<protein>
    <submittedName>
        <fullName evidence="2">Uncharacterized protein</fullName>
    </submittedName>
</protein>
<keyword evidence="1" id="KW-0812">Transmembrane</keyword>
<dbReference type="AlphaFoldDB" id="A0A5M6IHU9"/>
<keyword evidence="3" id="KW-1185">Reference proteome</keyword>
<keyword evidence="1" id="KW-0472">Membrane</keyword>
<dbReference type="EMBL" id="VWPJ01000001">
    <property type="protein sequence ID" value="KAA5607389.1"/>
    <property type="molecule type" value="Genomic_DNA"/>
</dbReference>
<dbReference type="Proteomes" id="UP000324065">
    <property type="component" value="Unassembled WGS sequence"/>
</dbReference>